<dbReference type="EnsemblBacteria" id="ABA53510">
    <property type="protein sequence ID" value="ABA53510"/>
    <property type="gene ID" value="BURPS1710b_A0669"/>
</dbReference>
<dbReference type="EMBL" id="CP000125">
    <property type="protein sequence ID" value="ABA53510.1"/>
    <property type="molecule type" value="Genomic_DNA"/>
</dbReference>
<sequence>MPAAPLHPQPEIFAGRDCVEHLVARFDDVLPPVAAVLRVVREQIGHRLARHVRRERQAHQQHDAARVRVDPELRLVLRIDQQVRLEQQPIHGKRAARADDAVMEIHVHRFRVVVEILDAHVEALDVDRARLEYVIDVRQIDDRAHLRDDLRITFPTHDSPTPVSDVPPKMTAGARAPAAQHDAEQQPAYCGGFAASASIFTACFFTSFFVFVSDIFICISVAAFDIAMPAFIDAVMLAIASPAPANAAMITLQKSACCHTRIDENPASPLRLAARRFFAARRAASSGAARAAPSAAARRAAKPRPLRGRRVRLVQRRDDALRRQQAAIDLLHRVAIVVARRVRGGRAHALGRLAERAANRADPRSRVGRRERLLERADLARDPFQCFVHAASPVS</sequence>
<reference evidence="1 2" key="1">
    <citation type="submission" date="2005-09" db="EMBL/GenBank/DDBJ databases">
        <authorList>
            <person name="Woods D.E."/>
            <person name="Nierman W.C."/>
        </authorList>
    </citation>
    <scope>NUCLEOTIDE SEQUENCE [LARGE SCALE GENOMIC DNA]</scope>
    <source>
        <strain evidence="1 2">1710b</strain>
    </source>
</reference>
<dbReference type="Proteomes" id="UP000002700">
    <property type="component" value="Chromosome II"/>
</dbReference>
<dbReference type="KEGG" id="bpm:BURPS1710b_A0669"/>
<protein>
    <submittedName>
        <fullName evidence="1">Uncharacterized protein</fullName>
    </submittedName>
</protein>
<evidence type="ECO:0000313" key="2">
    <source>
        <dbReference type="Proteomes" id="UP000002700"/>
    </source>
</evidence>
<gene>
    <name evidence="1" type="ordered locus">BURPS1710b_A0669</name>
</gene>
<name>Q3JKS6_BURP1</name>
<dbReference type="AlphaFoldDB" id="Q3JKS6"/>
<dbReference type="HOGENOM" id="CLU_697708_0_0_4"/>
<evidence type="ECO:0000313" key="1">
    <source>
        <dbReference type="EMBL" id="ABA53510.1"/>
    </source>
</evidence>
<accession>Q3JKS6</accession>
<organism evidence="1 2">
    <name type="scientific">Burkholderia pseudomallei (strain 1710b)</name>
    <dbReference type="NCBI Taxonomy" id="320372"/>
    <lineage>
        <taxon>Bacteria</taxon>
        <taxon>Pseudomonadati</taxon>
        <taxon>Pseudomonadota</taxon>
        <taxon>Betaproteobacteria</taxon>
        <taxon>Burkholderiales</taxon>
        <taxon>Burkholderiaceae</taxon>
        <taxon>Burkholderia</taxon>
        <taxon>pseudomallei group</taxon>
    </lineage>
</organism>
<proteinExistence type="predicted"/>